<keyword evidence="2" id="KW-0413">Isomerase</keyword>
<sequence length="276" mass="28771">MRVGIFAKTFPGETPLAVLSAAQETGYDTVQYNMACSGLGALPLVVPQAELEAVHQAVLATGVTISAVSATYNMIHPDQAVRAAGRNAFSAIAGAARAIGCPVITVCTGSRDPLDQWRHHPDNATTSAWDDAMAEMSLLLPIAERHGLTIGVEPEMANVVSSAARAREMLDVLDHPALGIVLDPANLFETEAGFRGGAVVDEAIALLADRIILAHAKDRRADGGFAAVGSGIIDMARFVARLRQAGFVGALITHGLSADKAPRVAATLRGYLETAA</sequence>
<dbReference type="Gene3D" id="3.20.20.150">
    <property type="entry name" value="Divalent-metal-dependent TIM barrel enzymes"/>
    <property type="match status" value="1"/>
</dbReference>
<dbReference type="SUPFAM" id="SSF51658">
    <property type="entry name" value="Xylose isomerase-like"/>
    <property type="match status" value="1"/>
</dbReference>
<dbReference type="PANTHER" id="PTHR12110:SF21">
    <property type="entry name" value="XYLOSE ISOMERASE-LIKE TIM BARREL DOMAIN-CONTAINING PROTEIN"/>
    <property type="match status" value="1"/>
</dbReference>
<dbReference type="PANTHER" id="PTHR12110">
    <property type="entry name" value="HYDROXYPYRUVATE ISOMERASE"/>
    <property type="match status" value="1"/>
</dbReference>
<evidence type="ECO:0000313" key="3">
    <source>
        <dbReference type="Proteomes" id="UP000305887"/>
    </source>
</evidence>
<feature type="domain" description="Xylose isomerase-like TIM barrel" evidence="1">
    <location>
        <begin position="20"/>
        <end position="258"/>
    </location>
</feature>
<accession>A0A5C4MXS9</accession>
<organism evidence="2 3">
    <name type="scientific">Rubellimicrobium rubrum</name>
    <dbReference type="NCBI Taxonomy" id="2585369"/>
    <lineage>
        <taxon>Bacteria</taxon>
        <taxon>Pseudomonadati</taxon>
        <taxon>Pseudomonadota</taxon>
        <taxon>Alphaproteobacteria</taxon>
        <taxon>Rhodobacterales</taxon>
        <taxon>Roseobacteraceae</taxon>
        <taxon>Rubellimicrobium</taxon>
    </lineage>
</organism>
<name>A0A5C4MXS9_9RHOB</name>
<dbReference type="RefSeq" id="WP_139076224.1">
    <property type="nucleotide sequence ID" value="NZ_VDFU01000007.1"/>
</dbReference>
<evidence type="ECO:0000259" key="1">
    <source>
        <dbReference type="Pfam" id="PF01261"/>
    </source>
</evidence>
<dbReference type="AlphaFoldDB" id="A0A5C4MXS9"/>
<evidence type="ECO:0000313" key="2">
    <source>
        <dbReference type="EMBL" id="TNC50428.1"/>
    </source>
</evidence>
<dbReference type="EMBL" id="VDFU01000007">
    <property type="protein sequence ID" value="TNC50428.1"/>
    <property type="molecule type" value="Genomic_DNA"/>
</dbReference>
<dbReference type="OrthoDB" id="6629724at2"/>
<dbReference type="InterPro" id="IPR050312">
    <property type="entry name" value="IolE/XylAMocC-like"/>
</dbReference>
<gene>
    <name evidence="2" type="ORF">FHG66_07970</name>
</gene>
<dbReference type="GO" id="GO:0016853">
    <property type="term" value="F:isomerase activity"/>
    <property type="evidence" value="ECO:0007669"/>
    <property type="project" value="UniProtKB-KW"/>
</dbReference>
<reference evidence="2 3" key="1">
    <citation type="submission" date="2019-06" db="EMBL/GenBank/DDBJ databases">
        <title>YIM 131921 draft genome.</title>
        <authorList>
            <person name="Jiang L."/>
        </authorList>
    </citation>
    <scope>NUCLEOTIDE SEQUENCE [LARGE SCALE GENOMIC DNA]</scope>
    <source>
        <strain evidence="2 3">YIM 131921</strain>
    </source>
</reference>
<proteinExistence type="predicted"/>
<dbReference type="Proteomes" id="UP000305887">
    <property type="component" value="Unassembled WGS sequence"/>
</dbReference>
<protein>
    <submittedName>
        <fullName evidence="2">Sugar phosphate isomerase/epimerase</fullName>
    </submittedName>
</protein>
<dbReference type="InterPro" id="IPR036237">
    <property type="entry name" value="Xyl_isomerase-like_sf"/>
</dbReference>
<comment type="caution">
    <text evidence="2">The sequence shown here is derived from an EMBL/GenBank/DDBJ whole genome shotgun (WGS) entry which is preliminary data.</text>
</comment>
<keyword evidence="3" id="KW-1185">Reference proteome</keyword>
<dbReference type="Pfam" id="PF01261">
    <property type="entry name" value="AP_endonuc_2"/>
    <property type="match status" value="1"/>
</dbReference>
<dbReference type="InterPro" id="IPR013022">
    <property type="entry name" value="Xyl_isomerase-like_TIM-brl"/>
</dbReference>